<keyword evidence="3" id="KW-1185">Reference proteome</keyword>
<keyword evidence="1" id="KW-0732">Signal</keyword>
<dbReference type="InterPro" id="IPR036249">
    <property type="entry name" value="Thioredoxin-like_sf"/>
</dbReference>
<accession>A0AAD9GXR5</accession>
<dbReference type="PANTHER" id="PTHR33875">
    <property type="entry name" value="OS09G0542200 PROTEIN"/>
    <property type="match status" value="1"/>
</dbReference>
<evidence type="ECO:0008006" key="4">
    <source>
        <dbReference type="Google" id="ProtNLM"/>
    </source>
</evidence>
<protein>
    <recommendedName>
        <fullName evidence="4">Thioredoxin-like fold domain-containing protein</fullName>
    </recommendedName>
</protein>
<comment type="caution">
    <text evidence="2">The sequence shown here is derived from an EMBL/GenBank/DDBJ whole genome shotgun (WGS) entry which is preliminary data.</text>
</comment>
<proteinExistence type="predicted"/>
<evidence type="ECO:0000313" key="2">
    <source>
        <dbReference type="EMBL" id="KAK1946975.1"/>
    </source>
</evidence>
<name>A0AAD9GXR5_9STRA</name>
<dbReference type="EMBL" id="JASMQC010000002">
    <property type="protein sequence ID" value="KAK1946975.1"/>
    <property type="molecule type" value="Genomic_DNA"/>
</dbReference>
<dbReference type="AlphaFoldDB" id="A0AAD9GXR5"/>
<dbReference type="Gene3D" id="3.40.30.10">
    <property type="entry name" value="Glutaredoxin"/>
    <property type="match status" value="1"/>
</dbReference>
<evidence type="ECO:0000313" key="3">
    <source>
        <dbReference type="Proteomes" id="UP001259832"/>
    </source>
</evidence>
<feature type="signal peptide" evidence="1">
    <location>
        <begin position="1"/>
        <end position="19"/>
    </location>
</feature>
<feature type="chain" id="PRO_5042194050" description="Thioredoxin-like fold domain-containing protein" evidence="1">
    <location>
        <begin position="20"/>
        <end position="242"/>
    </location>
</feature>
<dbReference type="SUPFAM" id="SSF52833">
    <property type="entry name" value="Thioredoxin-like"/>
    <property type="match status" value="1"/>
</dbReference>
<evidence type="ECO:0000256" key="1">
    <source>
        <dbReference type="SAM" id="SignalP"/>
    </source>
</evidence>
<organism evidence="2 3">
    <name type="scientific">Phytophthora citrophthora</name>
    <dbReference type="NCBI Taxonomy" id="4793"/>
    <lineage>
        <taxon>Eukaryota</taxon>
        <taxon>Sar</taxon>
        <taxon>Stramenopiles</taxon>
        <taxon>Oomycota</taxon>
        <taxon>Peronosporomycetes</taxon>
        <taxon>Peronosporales</taxon>
        <taxon>Peronosporaceae</taxon>
        <taxon>Phytophthora</taxon>
    </lineage>
</organism>
<sequence length="242" mass="27224">MTTSLLLFTVALLLRMSSAQVPIPKEPPGFTIGRGSGEAKVQLETYIDLLCPFSKAAYDGVKALANHYDAEEFRVKAVLFPLPFHQHGFTAAESVFTVTSALGDDHFTPWLEVLYENQERYVIVLGFKLTTNPVLLFRFWNKATKDLSAVQVTNDLKELAKKTFPSLTDEQWERGMTGFGGTEADQDTRITWKYACTRTVTGTPQYTLNGVPFEDADSTWKLDDWLKVIDTLVKPTKTKEDL</sequence>
<dbReference type="PANTHER" id="PTHR33875:SF2">
    <property type="entry name" value="ACR183CP"/>
    <property type="match status" value="1"/>
</dbReference>
<reference evidence="2" key="1">
    <citation type="submission" date="2023-08" db="EMBL/GenBank/DDBJ databases">
        <title>Reference Genome Resource for the Citrus Pathogen Phytophthora citrophthora.</title>
        <authorList>
            <person name="Moller H."/>
            <person name="Coetzee B."/>
            <person name="Rose L.J."/>
            <person name="Van Niekerk J.M."/>
        </authorList>
    </citation>
    <scope>NUCLEOTIDE SEQUENCE</scope>
    <source>
        <strain evidence="2">STE-U-9442</strain>
    </source>
</reference>
<dbReference type="Proteomes" id="UP001259832">
    <property type="component" value="Unassembled WGS sequence"/>
</dbReference>
<gene>
    <name evidence="2" type="ORF">P3T76_000985</name>
</gene>